<dbReference type="AlphaFoldDB" id="R7TVN6"/>
<dbReference type="GO" id="GO:0005829">
    <property type="term" value="C:cytosol"/>
    <property type="evidence" value="ECO:0007669"/>
    <property type="project" value="GOC"/>
</dbReference>
<dbReference type="GO" id="GO:0031201">
    <property type="term" value="C:SNARE complex"/>
    <property type="evidence" value="ECO:0007669"/>
    <property type="project" value="TreeGrafter"/>
</dbReference>
<organism evidence="11">
    <name type="scientific">Capitella teleta</name>
    <name type="common">Polychaete worm</name>
    <dbReference type="NCBI Taxonomy" id="283909"/>
    <lineage>
        <taxon>Eukaryota</taxon>
        <taxon>Metazoa</taxon>
        <taxon>Spiralia</taxon>
        <taxon>Lophotrochozoa</taxon>
        <taxon>Annelida</taxon>
        <taxon>Polychaeta</taxon>
        <taxon>Sedentaria</taxon>
        <taxon>Scolecida</taxon>
        <taxon>Capitellidae</taxon>
        <taxon>Capitella</taxon>
    </lineage>
</organism>
<evidence type="ECO:0000259" key="10">
    <source>
        <dbReference type="SMART" id="SM00397"/>
    </source>
</evidence>
<dbReference type="GO" id="GO:0005789">
    <property type="term" value="C:endoplasmic reticulum membrane"/>
    <property type="evidence" value="ECO:0007669"/>
    <property type="project" value="TreeGrafter"/>
</dbReference>
<evidence type="ECO:0000256" key="3">
    <source>
        <dbReference type="ARBA" id="ARBA00022448"/>
    </source>
</evidence>
<protein>
    <recommendedName>
        <fullName evidence="10">t-SNARE coiled-coil homology domain-containing protein</fullName>
    </recommendedName>
</protein>
<dbReference type="SUPFAM" id="SSF47661">
    <property type="entry name" value="t-snare proteins"/>
    <property type="match status" value="1"/>
</dbReference>
<reference evidence="12" key="3">
    <citation type="submission" date="2015-06" db="UniProtKB">
        <authorList>
            <consortium name="EnsemblMetazoa"/>
        </authorList>
    </citation>
    <scope>IDENTIFICATION</scope>
</reference>
<dbReference type="GO" id="GO:0005484">
    <property type="term" value="F:SNAP receptor activity"/>
    <property type="evidence" value="ECO:0007669"/>
    <property type="project" value="TreeGrafter"/>
</dbReference>
<accession>R7TVN6</accession>
<evidence type="ECO:0000313" key="13">
    <source>
        <dbReference type="Proteomes" id="UP000014760"/>
    </source>
</evidence>
<dbReference type="Proteomes" id="UP000014760">
    <property type="component" value="Unassembled WGS sequence"/>
</dbReference>
<dbReference type="GO" id="GO:0000149">
    <property type="term" value="F:SNARE binding"/>
    <property type="evidence" value="ECO:0007669"/>
    <property type="project" value="TreeGrafter"/>
</dbReference>
<dbReference type="GO" id="GO:0005794">
    <property type="term" value="C:Golgi apparatus"/>
    <property type="evidence" value="ECO:0007669"/>
    <property type="project" value="TreeGrafter"/>
</dbReference>
<dbReference type="PANTHER" id="PTHR21230:SF89">
    <property type="entry name" value="VESICLE TRANSPORT THROUGH INTERACTION WITH T-SNARES HOMOLOG 1B"/>
    <property type="match status" value="1"/>
</dbReference>
<reference evidence="13" key="1">
    <citation type="submission" date="2012-12" db="EMBL/GenBank/DDBJ databases">
        <authorList>
            <person name="Hellsten U."/>
            <person name="Grimwood J."/>
            <person name="Chapman J.A."/>
            <person name="Shapiro H."/>
            <person name="Aerts A."/>
            <person name="Otillar R.P."/>
            <person name="Terry A.Y."/>
            <person name="Boore J.L."/>
            <person name="Simakov O."/>
            <person name="Marletaz F."/>
            <person name="Cho S.-J."/>
            <person name="Edsinger-Gonzales E."/>
            <person name="Havlak P."/>
            <person name="Kuo D.-H."/>
            <person name="Larsson T."/>
            <person name="Lv J."/>
            <person name="Arendt D."/>
            <person name="Savage R."/>
            <person name="Osoegawa K."/>
            <person name="de Jong P."/>
            <person name="Lindberg D.R."/>
            <person name="Seaver E.C."/>
            <person name="Weisblat D.A."/>
            <person name="Putnam N.H."/>
            <person name="Grigoriev I.V."/>
            <person name="Rokhsar D.S."/>
        </authorList>
    </citation>
    <scope>NUCLEOTIDE SEQUENCE</scope>
    <source>
        <strain evidence="13">I ESC-2004</strain>
    </source>
</reference>
<keyword evidence="7" id="KW-0175">Coiled coil</keyword>
<dbReference type="InterPro" id="IPR010989">
    <property type="entry name" value="SNARE"/>
</dbReference>
<evidence type="ECO:0000313" key="11">
    <source>
        <dbReference type="EMBL" id="ELT95070.1"/>
    </source>
</evidence>
<name>R7TVN6_CAPTE</name>
<dbReference type="FunCoup" id="R7TVN6">
    <property type="interactions" value="574"/>
</dbReference>
<dbReference type="PANTHER" id="PTHR21230">
    <property type="entry name" value="VESICLE TRANSPORT V-SNARE PROTEIN VTI1-RELATED"/>
    <property type="match status" value="1"/>
</dbReference>
<dbReference type="Gene3D" id="1.20.5.110">
    <property type="match status" value="1"/>
</dbReference>
<dbReference type="GO" id="GO:0016236">
    <property type="term" value="P:macroautophagy"/>
    <property type="evidence" value="ECO:0007669"/>
    <property type="project" value="TreeGrafter"/>
</dbReference>
<dbReference type="InterPro" id="IPR038407">
    <property type="entry name" value="v-SNARE_N_sf"/>
</dbReference>
<keyword evidence="8 9" id="KW-0472">Membrane</keyword>
<dbReference type="Pfam" id="PF12352">
    <property type="entry name" value="V-SNARE_C"/>
    <property type="match status" value="1"/>
</dbReference>
<keyword evidence="4 9" id="KW-0812">Transmembrane</keyword>
<dbReference type="GO" id="GO:0006891">
    <property type="term" value="P:intra-Golgi vesicle-mediated transport"/>
    <property type="evidence" value="ECO:0007669"/>
    <property type="project" value="TreeGrafter"/>
</dbReference>
<dbReference type="GO" id="GO:1903076">
    <property type="term" value="P:regulation of protein localization to plasma membrane"/>
    <property type="evidence" value="ECO:0007669"/>
    <property type="project" value="TreeGrafter"/>
</dbReference>
<dbReference type="SMART" id="SM00397">
    <property type="entry name" value="t_SNARE"/>
    <property type="match status" value="1"/>
</dbReference>
<dbReference type="EnsemblMetazoa" id="CapteT161960">
    <property type="protein sequence ID" value="CapteP161960"/>
    <property type="gene ID" value="CapteG161960"/>
</dbReference>
<evidence type="ECO:0000256" key="5">
    <source>
        <dbReference type="ARBA" id="ARBA00022927"/>
    </source>
</evidence>
<dbReference type="Pfam" id="PF05008">
    <property type="entry name" value="V-SNARE"/>
    <property type="match status" value="1"/>
</dbReference>
<evidence type="ECO:0000256" key="1">
    <source>
        <dbReference type="ARBA" id="ARBA00004211"/>
    </source>
</evidence>
<feature type="domain" description="T-SNARE coiled-coil homology" evidence="10">
    <location>
        <begin position="122"/>
        <end position="189"/>
    </location>
</feature>
<keyword evidence="3" id="KW-0813">Transport</keyword>
<dbReference type="GO" id="GO:0006896">
    <property type="term" value="P:Golgi to vacuole transport"/>
    <property type="evidence" value="ECO:0007669"/>
    <property type="project" value="TreeGrafter"/>
</dbReference>
<evidence type="ECO:0000313" key="12">
    <source>
        <dbReference type="EnsemblMetazoa" id="CapteP161960"/>
    </source>
</evidence>
<feature type="transmembrane region" description="Helical" evidence="9">
    <location>
        <begin position="198"/>
        <end position="219"/>
    </location>
</feature>
<reference evidence="11 13" key="2">
    <citation type="journal article" date="2013" name="Nature">
        <title>Insights into bilaterian evolution from three spiralian genomes.</title>
        <authorList>
            <person name="Simakov O."/>
            <person name="Marletaz F."/>
            <person name="Cho S.J."/>
            <person name="Edsinger-Gonzales E."/>
            <person name="Havlak P."/>
            <person name="Hellsten U."/>
            <person name="Kuo D.H."/>
            <person name="Larsson T."/>
            <person name="Lv J."/>
            <person name="Arendt D."/>
            <person name="Savage R."/>
            <person name="Osoegawa K."/>
            <person name="de Jong P."/>
            <person name="Grimwood J."/>
            <person name="Chapman J.A."/>
            <person name="Shapiro H."/>
            <person name="Aerts A."/>
            <person name="Otillar R.P."/>
            <person name="Terry A.Y."/>
            <person name="Boore J.L."/>
            <person name="Grigoriev I.V."/>
            <person name="Lindberg D.R."/>
            <person name="Seaver E.C."/>
            <person name="Weisblat D.A."/>
            <person name="Putnam N.H."/>
            <person name="Rokhsar D.S."/>
        </authorList>
    </citation>
    <scope>NUCLEOTIDE SEQUENCE</scope>
    <source>
        <strain evidence="11 13">I ESC-2004</strain>
    </source>
</reference>
<dbReference type="GO" id="GO:0048280">
    <property type="term" value="P:vesicle fusion with Golgi apparatus"/>
    <property type="evidence" value="ECO:0007669"/>
    <property type="project" value="TreeGrafter"/>
</dbReference>
<comment type="subcellular location">
    <subcellularLocation>
        <location evidence="1">Membrane</location>
        <topology evidence="1">Single-pass type IV membrane protein</topology>
    </subcellularLocation>
</comment>
<keyword evidence="5" id="KW-0653">Protein transport</keyword>
<dbReference type="GO" id="GO:0006886">
    <property type="term" value="P:intracellular protein transport"/>
    <property type="evidence" value="ECO:0007669"/>
    <property type="project" value="InterPro"/>
</dbReference>
<dbReference type="FunFam" id="1.20.5.110:FF:000002">
    <property type="entry name" value="Vesicle transport through interaction with t-SNAREsB"/>
    <property type="match status" value="1"/>
</dbReference>
<evidence type="ECO:0000256" key="2">
    <source>
        <dbReference type="ARBA" id="ARBA00006108"/>
    </source>
</evidence>
<keyword evidence="6 9" id="KW-1133">Transmembrane helix</keyword>
<sequence>MSSEVFESREIDIRALFDELDDKVNSQLQRFNGEAKKRLTRECERGMDEASLLIQEMEDEIRKAPTPYRSRMVSRVRSYKATLESLSSALRNQGSSHGNALSGAAFGQNNDFEDLESAQRSRLMQGSQILQGTTDSISRSHQIAAETDMVATDVIDELGTQRESLIRTRDRLHETDENLSKSNKILKGMAKRVMTNKMILVVIILLEMAILGGVVYWKFFSK</sequence>
<dbReference type="SUPFAM" id="SSF58038">
    <property type="entry name" value="SNARE fusion complex"/>
    <property type="match status" value="1"/>
</dbReference>
<dbReference type="GO" id="GO:0031902">
    <property type="term" value="C:late endosome membrane"/>
    <property type="evidence" value="ECO:0007669"/>
    <property type="project" value="TreeGrafter"/>
</dbReference>
<keyword evidence="13" id="KW-1185">Reference proteome</keyword>
<dbReference type="GO" id="GO:0012507">
    <property type="term" value="C:ER to Golgi transport vesicle membrane"/>
    <property type="evidence" value="ECO:0007669"/>
    <property type="project" value="TreeGrafter"/>
</dbReference>
<evidence type="ECO:0000256" key="9">
    <source>
        <dbReference type="SAM" id="Phobius"/>
    </source>
</evidence>
<dbReference type="OMA" id="YRRVMTN"/>
<dbReference type="GO" id="GO:0042147">
    <property type="term" value="P:retrograde transport, endosome to Golgi"/>
    <property type="evidence" value="ECO:0007669"/>
    <property type="project" value="TreeGrafter"/>
</dbReference>
<comment type="similarity">
    <text evidence="2">Belongs to the VTI1 family.</text>
</comment>
<dbReference type="STRING" id="283909.R7TVN6"/>
<dbReference type="Gene3D" id="1.20.58.400">
    <property type="entry name" value="t-snare proteins"/>
    <property type="match status" value="1"/>
</dbReference>
<dbReference type="EMBL" id="AMQN01011973">
    <property type="status" value="NOT_ANNOTATED_CDS"/>
    <property type="molecule type" value="Genomic_DNA"/>
</dbReference>
<evidence type="ECO:0000256" key="8">
    <source>
        <dbReference type="ARBA" id="ARBA00023136"/>
    </source>
</evidence>
<dbReference type="InterPro" id="IPR007705">
    <property type="entry name" value="Vesicle_trsprt_v-SNARE_N"/>
</dbReference>
<dbReference type="InterPro" id="IPR000727">
    <property type="entry name" value="T_SNARE_dom"/>
</dbReference>
<dbReference type="EMBL" id="KB309218">
    <property type="protein sequence ID" value="ELT95070.1"/>
    <property type="molecule type" value="Genomic_DNA"/>
</dbReference>
<gene>
    <name evidence="11" type="ORF">CAPTEDRAFT_161960</name>
</gene>
<evidence type="ECO:0000256" key="7">
    <source>
        <dbReference type="ARBA" id="ARBA00023054"/>
    </source>
</evidence>
<dbReference type="HOGENOM" id="CLU_075474_2_0_1"/>
<evidence type="ECO:0000256" key="6">
    <source>
        <dbReference type="ARBA" id="ARBA00022989"/>
    </source>
</evidence>
<dbReference type="CDD" id="cd15890">
    <property type="entry name" value="SNARE_Vti1b"/>
    <property type="match status" value="1"/>
</dbReference>
<dbReference type="OrthoDB" id="430637at2759"/>
<proteinExistence type="inferred from homology"/>
<evidence type="ECO:0000256" key="4">
    <source>
        <dbReference type="ARBA" id="ARBA00022692"/>
    </source>
</evidence>